<organism evidence="3 4">
    <name type="scientific">Centaurea solstitialis</name>
    <name type="common">yellow star-thistle</name>
    <dbReference type="NCBI Taxonomy" id="347529"/>
    <lineage>
        <taxon>Eukaryota</taxon>
        <taxon>Viridiplantae</taxon>
        <taxon>Streptophyta</taxon>
        <taxon>Embryophyta</taxon>
        <taxon>Tracheophyta</taxon>
        <taxon>Spermatophyta</taxon>
        <taxon>Magnoliopsida</taxon>
        <taxon>eudicotyledons</taxon>
        <taxon>Gunneridae</taxon>
        <taxon>Pentapetalae</taxon>
        <taxon>asterids</taxon>
        <taxon>campanulids</taxon>
        <taxon>Asterales</taxon>
        <taxon>Asteraceae</taxon>
        <taxon>Carduoideae</taxon>
        <taxon>Cardueae</taxon>
        <taxon>Centaureinae</taxon>
        <taxon>Centaurea</taxon>
    </lineage>
</organism>
<reference evidence="3" key="1">
    <citation type="submission" date="2023-03" db="EMBL/GenBank/DDBJ databases">
        <title>Chromosome-scale reference genome and RAD-based genetic map of yellow starthistle (Centaurea solstitialis) reveal putative structural variation and QTLs associated with invader traits.</title>
        <authorList>
            <person name="Reatini B."/>
            <person name="Cang F.A."/>
            <person name="Jiang Q."/>
            <person name="Mckibben M.T.W."/>
            <person name="Barker M.S."/>
            <person name="Rieseberg L.H."/>
            <person name="Dlugosch K.M."/>
        </authorList>
    </citation>
    <scope>NUCLEOTIDE SEQUENCE</scope>
    <source>
        <strain evidence="3">CAN-66</strain>
        <tissue evidence="3">Leaf</tissue>
    </source>
</reference>
<name>A0AA38TEI2_9ASTR</name>
<evidence type="ECO:0000256" key="1">
    <source>
        <dbReference type="ARBA" id="ARBA00023027"/>
    </source>
</evidence>
<dbReference type="Gene3D" id="3.40.50.10140">
    <property type="entry name" value="Toll/interleukin-1 receptor homology (TIR) domain"/>
    <property type="match status" value="1"/>
</dbReference>
<dbReference type="AlphaFoldDB" id="A0AA38TEI2"/>
<protein>
    <recommendedName>
        <fullName evidence="2">TIR domain-containing protein</fullName>
    </recommendedName>
</protein>
<evidence type="ECO:0000313" key="3">
    <source>
        <dbReference type="EMBL" id="KAJ9558564.1"/>
    </source>
</evidence>
<keyword evidence="4" id="KW-1185">Reference proteome</keyword>
<dbReference type="InterPro" id="IPR000157">
    <property type="entry name" value="TIR_dom"/>
</dbReference>
<keyword evidence="1" id="KW-0520">NAD</keyword>
<feature type="domain" description="TIR" evidence="2">
    <location>
        <begin position="18"/>
        <end position="163"/>
    </location>
</feature>
<evidence type="ECO:0000313" key="4">
    <source>
        <dbReference type="Proteomes" id="UP001172457"/>
    </source>
</evidence>
<evidence type="ECO:0000259" key="2">
    <source>
        <dbReference type="SMART" id="SM00255"/>
    </source>
</evidence>
<proteinExistence type="predicted"/>
<accession>A0AA38TEI2</accession>
<sequence>MVIFSQQSSSSSTHDDHIYDVFLSFRGADTRLNFTSHPHKALLNANIATFLDDDDIETGEDLKPSLERAIKASRASILVISKDYASSTWCLDELVLILKQSKIVVPIFYHVEPTDVKKQQNTFGSAMEKHKQRMELEANAEKKSQWAKKMELWSQALTQVGHLKGENAKGRLALCKAVLGGLAVYFFPLYRAPANVINLLEGNRRKFFWGSTNENRKTAWVAWDKILSTRKKGGLGIGSLRAQNLALIAKWWWRFKTEKTLYGEK</sequence>
<dbReference type="SMART" id="SM00255">
    <property type="entry name" value="TIR"/>
    <property type="match status" value="1"/>
</dbReference>
<dbReference type="Pfam" id="PF01582">
    <property type="entry name" value="TIR"/>
    <property type="match status" value="1"/>
</dbReference>
<dbReference type="EMBL" id="JARYMX010000003">
    <property type="protein sequence ID" value="KAJ9558564.1"/>
    <property type="molecule type" value="Genomic_DNA"/>
</dbReference>
<comment type="caution">
    <text evidence="3">The sequence shown here is derived from an EMBL/GenBank/DDBJ whole genome shotgun (WGS) entry which is preliminary data.</text>
</comment>
<dbReference type="PANTHER" id="PTHR32009">
    <property type="entry name" value="TMV RESISTANCE PROTEIN N-LIKE"/>
    <property type="match status" value="1"/>
</dbReference>
<gene>
    <name evidence="3" type="ORF">OSB04_013178</name>
</gene>
<dbReference type="GO" id="GO:0007165">
    <property type="term" value="P:signal transduction"/>
    <property type="evidence" value="ECO:0007669"/>
    <property type="project" value="InterPro"/>
</dbReference>
<dbReference type="InterPro" id="IPR035897">
    <property type="entry name" value="Toll_tir_struct_dom_sf"/>
</dbReference>
<dbReference type="SUPFAM" id="SSF52200">
    <property type="entry name" value="Toll/Interleukin receptor TIR domain"/>
    <property type="match status" value="1"/>
</dbReference>
<dbReference type="Proteomes" id="UP001172457">
    <property type="component" value="Chromosome 3"/>
</dbReference>
<dbReference type="PANTHER" id="PTHR32009:SF133">
    <property type="entry name" value="TIR DOMAIN-CONTAINING PROTEIN"/>
    <property type="match status" value="1"/>
</dbReference>